<feature type="region of interest" description="Disordered" evidence="1">
    <location>
        <begin position="29"/>
        <end position="68"/>
    </location>
</feature>
<gene>
    <name evidence="2" type="ORF">BGZ80_010957</name>
</gene>
<protein>
    <submittedName>
        <fullName evidence="2">Uncharacterized protein</fullName>
    </submittedName>
</protein>
<reference evidence="2" key="1">
    <citation type="journal article" date="2020" name="Fungal Divers.">
        <title>Resolving the Mortierellaceae phylogeny through synthesis of multi-gene phylogenetics and phylogenomics.</title>
        <authorList>
            <person name="Vandepol N."/>
            <person name="Liber J."/>
            <person name="Desiro A."/>
            <person name="Na H."/>
            <person name="Kennedy M."/>
            <person name="Barry K."/>
            <person name="Grigoriev I.V."/>
            <person name="Miller A.N."/>
            <person name="O'Donnell K."/>
            <person name="Stajich J.E."/>
            <person name="Bonito G."/>
        </authorList>
    </citation>
    <scope>NUCLEOTIDE SEQUENCE</scope>
    <source>
        <strain evidence="2">NRRL 2769</strain>
    </source>
</reference>
<dbReference type="OrthoDB" id="2392478at2759"/>
<dbReference type="EMBL" id="JAAAID010000821">
    <property type="protein sequence ID" value="KAG0013636.1"/>
    <property type="molecule type" value="Genomic_DNA"/>
</dbReference>
<comment type="caution">
    <text evidence="2">The sequence shown here is derived from an EMBL/GenBank/DDBJ whole genome shotgun (WGS) entry which is preliminary data.</text>
</comment>
<evidence type="ECO:0000256" key="1">
    <source>
        <dbReference type="SAM" id="MobiDB-lite"/>
    </source>
</evidence>
<feature type="compositionally biased region" description="Polar residues" evidence="1">
    <location>
        <begin position="48"/>
        <end position="65"/>
    </location>
</feature>
<proteinExistence type="predicted"/>
<evidence type="ECO:0000313" key="3">
    <source>
        <dbReference type="Proteomes" id="UP000703661"/>
    </source>
</evidence>
<dbReference type="AlphaFoldDB" id="A0A9P6MUL1"/>
<feature type="compositionally biased region" description="Low complexity" evidence="1">
    <location>
        <begin position="29"/>
        <end position="47"/>
    </location>
</feature>
<organism evidence="2 3">
    <name type="scientific">Entomortierella chlamydospora</name>
    <dbReference type="NCBI Taxonomy" id="101097"/>
    <lineage>
        <taxon>Eukaryota</taxon>
        <taxon>Fungi</taxon>
        <taxon>Fungi incertae sedis</taxon>
        <taxon>Mucoromycota</taxon>
        <taxon>Mortierellomycotina</taxon>
        <taxon>Mortierellomycetes</taxon>
        <taxon>Mortierellales</taxon>
        <taxon>Mortierellaceae</taxon>
        <taxon>Entomortierella</taxon>
    </lineage>
</organism>
<evidence type="ECO:0000313" key="2">
    <source>
        <dbReference type="EMBL" id="KAG0013636.1"/>
    </source>
</evidence>
<sequence>MTHCSTSSTLTTPTTSKKGRRFSLIRLFNSNNSNTSSTSSGSLSPSNIDGTYQRHSIDPSSNSLDSMRKEMMRERRKSIAAMTESSFRSKSFDLRPSAIRPILSRKETPQIQMTEKMRQFDELLHTRKTSTIRITLTPSLLQEP</sequence>
<accession>A0A9P6MUL1</accession>
<name>A0A9P6MUL1_9FUNG</name>
<keyword evidence="3" id="KW-1185">Reference proteome</keyword>
<dbReference type="Proteomes" id="UP000703661">
    <property type="component" value="Unassembled WGS sequence"/>
</dbReference>